<dbReference type="PANTHER" id="PTHR43400:SF7">
    <property type="entry name" value="FAD-DEPENDENT OXIDOREDUCTASE 2 FAD BINDING DOMAIN-CONTAINING PROTEIN"/>
    <property type="match status" value="1"/>
</dbReference>
<dbReference type="InterPro" id="IPR050315">
    <property type="entry name" value="FAD-oxidoreductase_2"/>
</dbReference>
<reference evidence="10 11" key="1">
    <citation type="submission" date="2019-08" db="EMBL/GenBank/DDBJ databases">
        <title>In-depth cultivation of the pig gut microbiome towards novel bacterial diversity and tailored functional studies.</title>
        <authorList>
            <person name="Wylensek D."/>
            <person name="Hitch T.C.A."/>
            <person name="Clavel T."/>
        </authorList>
    </citation>
    <scope>NUCLEOTIDE SEQUENCE [LARGE SCALE GENOMIC DNA]</scope>
    <source>
        <strain evidence="10 11">WCA-380-WT-2B</strain>
    </source>
</reference>
<dbReference type="InterPro" id="IPR010960">
    <property type="entry name" value="Flavocytochrome_c"/>
</dbReference>
<evidence type="ECO:0000256" key="4">
    <source>
        <dbReference type="ARBA" id="ARBA00022630"/>
    </source>
</evidence>
<feature type="signal peptide" evidence="8">
    <location>
        <begin position="1"/>
        <end position="20"/>
    </location>
</feature>
<dbReference type="SMART" id="SM00900">
    <property type="entry name" value="FMN_bind"/>
    <property type="match status" value="1"/>
</dbReference>
<dbReference type="NCBIfam" id="TIGR01813">
    <property type="entry name" value="flavo_cyto_c"/>
    <property type="match status" value="1"/>
</dbReference>
<dbReference type="Gene3D" id="3.90.700.10">
    <property type="entry name" value="Succinate dehydrogenase/fumarate reductase flavoprotein, catalytic domain"/>
    <property type="match status" value="1"/>
</dbReference>
<keyword evidence="4 8" id="KW-0285">Flavoprotein</keyword>
<evidence type="ECO:0000313" key="11">
    <source>
        <dbReference type="Proteomes" id="UP000441925"/>
    </source>
</evidence>
<dbReference type="PRINTS" id="PR00368">
    <property type="entry name" value="FADPNR"/>
</dbReference>
<dbReference type="SUPFAM" id="SSF56425">
    <property type="entry name" value="Succinate dehydrogenase/fumarate reductase flavoprotein, catalytic domain"/>
    <property type="match status" value="1"/>
</dbReference>
<dbReference type="RefSeq" id="WP_154540164.1">
    <property type="nucleotide sequence ID" value="NZ_VULQ01000004.1"/>
</dbReference>
<gene>
    <name evidence="10" type="ORF">FYJ26_04765</name>
</gene>
<evidence type="ECO:0000256" key="5">
    <source>
        <dbReference type="ARBA" id="ARBA00022827"/>
    </source>
</evidence>
<sequence length="596" mass="63380">MKIKNIGKSLLLALSLSLLASSCSNDTAVKEKEGSATTSTSEGVFEASEKGYGGDVTAKVKITDGVIESVDFNADKETDTIGQKAIESLSKEIVDRQSTQIETVSGATISSTAFLKAVNEALKKGGINPEDLKAKEAKKEKIDLNQKADIVVIGAGGAGLTSAISAAQEGKSVIVVEKAANAGGNTNRATGGMNASETKFQKEAGINDSNEDFFEDTMKGGHNINNPDLVRVLVDNSSDSINWLDELGARLSDVGVAGGAKNPRQHRPVDENGKILSVGPYIVEKLLKKCEELNVPVIYNARVEKIKQEDGKIAGVTASTDQEELNVDSKAVIVASGGFGGSNDMVKKYRPDLDGYVSTNAPTIEGDAIKFLEKLNAGFVDMDQIQTHPTVVQKDGSLISESLRGDGAILLNKEGTRFTDEMGTRDAVSSAINEQTDKTAWLVVDQKMYDESNVIKGYADRNLLTKVEDVKALADFIGTDEKNVKESLEKWSNSVDNKEDGEFNRKNLDKIKSNLKEGPYYVGPIGPGIHHTMGGVMIDTKAQVLDKDNQVIEGLYAAGEVTGGVHGGNRLGGNAVSDIITFGRIAGKEAAGFVGK</sequence>
<comment type="cofactor">
    <cofactor evidence="8">
        <name>FAD</name>
        <dbReference type="ChEBI" id="CHEBI:57692"/>
    </cofactor>
    <text evidence="8">Binds 1 FAD per subunit.</text>
</comment>
<dbReference type="InterPro" id="IPR007329">
    <property type="entry name" value="FMN-bd"/>
</dbReference>
<dbReference type="InterPro" id="IPR027477">
    <property type="entry name" value="Succ_DH/fumarate_Rdtase_cat_sf"/>
</dbReference>
<dbReference type="Pfam" id="PF00890">
    <property type="entry name" value="FAD_binding_2"/>
    <property type="match status" value="1"/>
</dbReference>
<dbReference type="GO" id="GO:0033765">
    <property type="term" value="F:steroid dehydrogenase activity, acting on the CH-CH group of donors"/>
    <property type="evidence" value="ECO:0007669"/>
    <property type="project" value="UniProtKB-ARBA"/>
</dbReference>
<feature type="chain" id="PRO_5039741744" description="Urocanate reductase" evidence="8">
    <location>
        <begin position="21"/>
        <end position="596"/>
    </location>
</feature>
<dbReference type="SUPFAM" id="SSF51905">
    <property type="entry name" value="FAD/NAD(P)-binding domain"/>
    <property type="match status" value="1"/>
</dbReference>
<dbReference type="InterPro" id="IPR003953">
    <property type="entry name" value="FAD-dep_OxRdtase_2_FAD-bd"/>
</dbReference>
<dbReference type="InterPro" id="IPR036188">
    <property type="entry name" value="FAD/NAD-bd_sf"/>
</dbReference>
<dbReference type="PROSITE" id="PS51257">
    <property type="entry name" value="PROKAR_LIPOPROTEIN"/>
    <property type="match status" value="1"/>
</dbReference>
<evidence type="ECO:0000256" key="8">
    <source>
        <dbReference type="RuleBase" id="RU366062"/>
    </source>
</evidence>
<dbReference type="Gene3D" id="3.50.50.60">
    <property type="entry name" value="FAD/NAD(P)-binding domain"/>
    <property type="match status" value="1"/>
</dbReference>
<organism evidence="10 11">
    <name type="scientific">Anaerococcus porci</name>
    <dbReference type="NCBI Taxonomy" id="2652269"/>
    <lineage>
        <taxon>Bacteria</taxon>
        <taxon>Bacillati</taxon>
        <taxon>Bacillota</taxon>
        <taxon>Tissierellia</taxon>
        <taxon>Tissierellales</taxon>
        <taxon>Peptoniphilaceae</taxon>
        <taxon>Anaerococcus</taxon>
    </lineage>
</organism>
<evidence type="ECO:0000259" key="9">
    <source>
        <dbReference type="SMART" id="SM00900"/>
    </source>
</evidence>
<dbReference type="EMBL" id="VULQ01000004">
    <property type="protein sequence ID" value="MSS77727.1"/>
    <property type="molecule type" value="Genomic_DNA"/>
</dbReference>
<keyword evidence="11" id="KW-1185">Reference proteome</keyword>
<comment type="caution">
    <text evidence="10">The sequence shown here is derived from an EMBL/GenBank/DDBJ whole genome shotgun (WGS) entry which is preliminary data.</text>
</comment>
<comment type="cofactor">
    <cofactor evidence="8">
        <name>FMN</name>
        <dbReference type="ChEBI" id="CHEBI:58210"/>
    </cofactor>
    <text evidence="8">Binds 1 or 2 FMN covalently per subunit.</text>
</comment>
<dbReference type="Proteomes" id="UP000441925">
    <property type="component" value="Unassembled WGS sequence"/>
</dbReference>
<dbReference type="AlphaFoldDB" id="A0A6N7VV64"/>
<comment type="catalytic activity">
    <reaction evidence="7 8">
        <text>dihydrourocanate + A = urocanate + AH2</text>
        <dbReference type="Rhea" id="RHEA:36059"/>
        <dbReference type="ChEBI" id="CHEBI:13193"/>
        <dbReference type="ChEBI" id="CHEBI:17499"/>
        <dbReference type="ChEBI" id="CHEBI:27247"/>
        <dbReference type="ChEBI" id="CHEBI:72991"/>
        <dbReference type="EC" id="1.3.99.33"/>
    </reaction>
</comment>
<protein>
    <recommendedName>
        <fullName evidence="3 8">Urocanate reductase</fullName>
        <ecNumber evidence="2 8">1.3.99.33</ecNumber>
    </recommendedName>
</protein>
<dbReference type="GO" id="GO:0010181">
    <property type="term" value="F:FMN binding"/>
    <property type="evidence" value="ECO:0007669"/>
    <property type="project" value="InterPro"/>
</dbReference>
<dbReference type="Pfam" id="PF04205">
    <property type="entry name" value="FMN_bind"/>
    <property type="match status" value="1"/>
</dbReference>
<dbReference type="EC" id="1.3.99.33" evidence="2 8"/>
<keyword evidence="6 8" id="KW-0560">Oxidoreductase</keyword>
<evidence type="ECO:0000256" key="6">
    <source>
        <dbReference type="ARBA" id="ARBA00023002"/>
    </source>
</evidence>
<dbReference type="FunFam" id="3.90.700.10:FF:000007">
    <property type="entry name" value="NADH-dependent fumarate reductase"/>
    <property type="match status" value="1"/>
</dbReference>
<proteinExistence type="inferred from homology"/>
<feature type="domain" description="FMN-binding" evidence="9">
    <location>
        <begin position="51"/>
        <end position="125"/>
    </location>
</feature>
<comment type="similarity">
    <text evidence="1 8">Belongs to the FAD-dependent oxidoreductase 2 family. FRD/SDH subfamily.</text>
</comment>
<name>A0A6N7VV64_9FIRM</name>
<evidence type="ECO:0000256" key="1">
    <source>
        <dbReference type="ARBA" id="ARBA00008040"/>
    </source>
</evidence>
<accession>A0A6N7VV64</accession>
<dbReference type="GO" id="GO:0016020">
    <property type="term" value="C:membrane"/>
    <property type="evidence" value="ECO:0007669"/>
    <property type="project" value="InterPro"/>
</dbReference>
<dbReference type="Gene3D" id="3.90.1010.20">
    <property type="match status" value="1"/>
</dbReference>
<evidence type="ECO:0000256" key="3">
    <source>
        <dbReference type="ARBA" id="ARBA00015872"/>
    </source>
</evidence>
<dbReference type="PANTHER" id="PTHR43400">
    <property type="entry name" value="FUMARATE REDUCTASE"/>
    <property type="match status" value="1"/>
</dbReference>
<evidence type="ECO:0000256" key="7">
    <source>
        <dbReference type="ARBA" id="ARBA00049922"/>
    </source>
</evidence>
<keyword evidence="5 8" id="KW-0274">FAD</keyword>
<keyword evidence="8" id="KW-0732">Signal</keyword>
<evidence type="ECO:0000313" key="10">
    <source>
        <dbReference type="EMBL" id="MSS77727.1"/>
    </source>
</evidence>
<evidence type="ECO:0000256" key="2">
    <source>
        <dbReference type="ARBA" id="ARBA00013137"/>
    </source>
</evidence>